<dbReference type="PROSITE" id="PS51742">
    <property type="entry name" value="PPC"/>
    <property type="match status" value="1"/>
</dbReference>
<dbReference type="Proteomes" id="UP000638732">
    <property type="component" value="Unassembled WGS sequence"/>
</dbReference>
<keyword evidence="3" id="KW-1185">Reference proteome</keyword>
<proteinExistence type="predicted"/>
<name>A0A965ZDT2_9SPHI</name>
<feature type="domain" description="PPC" evidence="1">
    <location>
        <begin position="6"/>
        <end position="144"/>
    </location>
</feature>
<dbReference type="AlphaFoldDB" id="A0A965ZDT2"/>
<reference evidence="2" key="2">
    <citation type="submission" date="2020-10" db="EMBL/GenBank/DDBJ databases">
        <title>Mucilaginibacter sp. nov., isolated from soil.</title>
        <authorList>
            <person name="Jeon C.O."/>
        </authorList>
    </citation>
    <scope>NUCLEOTIDE SEQUENCE</scope>
    <source>
        <strain evidence="2">R11</strain>
    </source>
</reference>
<dbReference type="SUPFAM" id="SSF117856">
    <property type="entry name" value="AF0104/ALDC/Ptd012-like"/>
    <property type="match status" value="1"/>
</dbReference>
<comment type="caution">
    <text evidence="2">The sequence shown here is derived from an EMBL/GenBank/DDBJ whole genome shotgun (WGS) entry which is preliminary data.</text>
</comment>
<evidence type="ECO:0000313" key="3">
    <source>
        <dbReference type="Proteomes" id="UP000638732"/>
    </source>
</evidence>
<dbReference type="Pfam" id="PF03479">
    <property type="entry name" value="PCC"/>
    <property type="match status" value="1"/>
</dbReference>
<protein>
    <submittedName>
        <fullName evidence="2">DUF296 domain-containing protein</fullName>
    </submittedName>
</protein>
<sequence>MRCKLLNNGNQKTWALILDSGDNVMKCITEFAQKKDLSTSQFTAIGAFSEALLAFFNFETKDYNHLPVYEQTEVLAFNGNITLTEDNDIQIHAHAVLGKSDGSTTGGHVLSATVHPTLEIIITESPVYLKRHHDHETGLQLLKF</sequence>
<dbReference type="PANTHER" id="PTHR34988">
    <property type="entry name" value="PROTEIN, PUTATIVE-RELATED"/>
    <property type="match status" value="1"/>
</dbReference>
<dbReference type="CDD" id="cd11378">
    <property type="entry name" value="DUF296"/>
    <property type="match status" value="1"/>
</dbReference>
<dbReference type="EMBL" id="WWEO01000031">
    <property type="protein sequence ID" value="NCD67922.1"/>
    <property type="molecule type" value="Genomic_DNA"/>
</dbReference>
<dbReference type="RefSeq" id="WP_166583949.1">
    <property type="nucleotide sequence ID" value="NZ_WWEO01000031.1"/>
</dbReference>
<dbReference type="PIRSF" id="PIRSF016702">
    <property type="entry name" value="DNA_bp_PD1"/>
    <property type="match status" value="1"/>
</dbReference>
<gene>
    <name evidence="2" type="ORF">GSY63_00975</name>
</gene>
<organism evidence="2 3">
    <name type="scientific">Mucilaginibacter agri</name>
    <dbReference type="NCBI Taxonomy" id="2695265"/>
    <lineage>
        <taxon>Bacteria</taxon>
        <taxon>Pseudomonadati</taxon>
        <taxon>Bacteroidota</taxon>
        <taxon>Sphingobacteriia</taxon>
        <taxon>Sphingobacteriales</taxon>
        <taxon>Sphingobacteriaceae</taxon>
        <taxon>Mucilaginibacter</taxon>
    </lineage>
</organism>
<dbReference type="InterPro" id="IPR025707">
    <property type="entry name" value="DNA_bp_PD1"/>
</dbReference>
<dbReference type="PANTHER" id="PTHR34988:SF1">
    <property type="entry name" value="DNA-BINDING PROTEIN"/>
    <property type="match status" value="1"/>
</dbReference>
<dbReference type="Gene3D" id="3.30.1330.80">
    <property type="entry name" value="Hypothetical protein, similar to alpha- acetolactate decarboxylase, domain 2"/>
    <property type="match status" value="1"/>
</dbReference>
<accession>A0A965ZDT2</accession>
<evidence type="ECO:0000313" key="2">
    <source>
        <dbReference type="EMBL" id="NCD67922.1"/>
    </source>
</evidence>
<dbReference type="InterPro" id="IPR005175">
    <property type="entry name" value="PPC_dom"/>
</dbReference>
<reference evidence="2" key="1">
    <citation type="submission" date="2020-01" db="EMBL/GenBank/DDBJ databases">
        <authorList>
            <person name="Seo Y.L."/>
        </authorList>
    </citation>
    <scope>NUCLEOTIDE SEQUENCE</scope>
    <source>
        <strain evidence="2">R11</strain>
    </source>
</reference>
<evidence type="ECO:0000259" key="1">
    <source>
        <dbReference type="PROSITE" id="PS51742"/>
    </source>
</evidence>